<dbReference type="InterPro" id="IPR005683">
    <property type="entry name" value="Tom22"/>
</dbReference>
<organism evidence="13 14">
    <name type="scientific">Diploptera punctata</name>
    <name type="common">Pacific beetle cockroach</name>
    <dbReference type="NCBI Taxonomy" id="6984"/>
    <lineage>
        <taxon>Eukaryota</taxon>
        <taxon>Metazoa</taxon>
        <taxon>Ecdysozoa</taxon>
        <taxon>Arthropoda</taxon>
        <taxon>Hexapoda</taxon>
        <taxon>Insecta</taxon>
        <taxon>Pterygota</taxon>
        <taxon>Neoptera</taxon>
        <taxon>Polyneoptera</taxon>
        <taxon>Dictyoptera</taxon>
        <taxon>Blattodea</taxon>
        <taxon>Blaberoidea</taxon>
        <taxon>Blaberidae</taxon>
        <taxon>Diplopterinae</taxon>
        <taxon>Diploptera</taxon>
    </lineage>
</organism>
<evidence type="ECO:0000256" key="12">
    <source>
        <dbReference type="ARBA" id="ARBA00023170"/>
    </source>
</evidence>
<keyword evidence="6" id="KW-1000">Mitochondrion outer membrane</keyword>
<evidence type="ECO:0000256" key="7">
    <source>
        <dbReference type="ARBA" id="ARBA00022927"/>
    </source>
</evidence>
<proteinExistence type="inferred from homology"/>
<evidence type="ECO:0000256" key="11">
    <source>
        <dbReference type="ARBA" id="ARBA00023136"/>
    </source>
</evidence>
<dbReference type="AlphaFoldDB" id="A0AAD8A4X5"/>
<keyword evidence="7" id="KW-0653">Protein transport</keyword>
<dbReference type="PANTHER" id="PTHR12504">
    <property type="entry name" value="MITOCHONDRIAL IMPORT RECEPTOR SUBUNIT TOM22"/>
    <property type="match status" value="1"/>
</dbReference>
<protein>
    <recommendedName>
        <fullName evidence="3">Mitochondrial import receptor subunit TOM22 homolog</fullName>
    </recommendedName>
</protein>
<evidence type="ECO:0000256" key="5">
    <source>
        <dbReference type="ARBA" id="ARBA00022692"/>
    </source>
</evidence>
<accession>A0AAD8A4X5</accession>
<comment type="caution">
    <text evidence="13">The sequence shown here is derived from an EMBL/GenBank/DDBJ whole genome shotgun (WGS) entry which is preliminary data.</text>
</comment>
<evidence type="ECO:0000256" key="1">
    <source>
        <dbReference type="ARBA" id="ARBA00004572"/>
    </source>
</evidence>
<keyword evidence="11" id="KW-0472">Membrane</keyword>
<evidence type="ECO:0000256" key="2">
    <source>
        <dbReference type="ARBA" id="ARBA00009874"/>
    </source>
</evidence>
<reference evidence="13" key="2">
    <citation type="submission" date="2023-05" db="EMBL/GenBank/DDBJ databases">
        <authorList>
            <person name="Fouks B."/>
        </authorList>
    </citation>
    <scope>NUCLEOTIDE SEQUENCE</scope>
    <source>
        <strain evidence="13">Stay&amp;Tobe</strain>
        <tissue evidence="13">Testes</tissue>
    </source>
</reference>
<keyword evidence="14" id="KW-1185">Reference proteome</keyword>
<sequence length="115" mass="12817">MPKDTGKQTEDEFDDDLEETLIERLWGLSEMFPETVRNITCTVVTGSFIGLHGLYNASCQFTRIFFASSVILFAPLIVEIDRAQMIENQRSQQKQVLLGQGNAASGGLSIMSQIQ</sequence>
<evidence type="ECO:0000256" key="9">
    <source>
        <dbReference type="ARBA" id="ARBA00023010"/>
    </source>
</evidence>
<evidence type="ECO:0000256" key="6">
    <source>
        <dbReference type="ARBA" id="ARBA00022787"/>
    </source>
</evidence>
<dbReference type="CDD" id="cd22884">
    <property type="entry name" value="TOM22"/>
    <property type="match status" value="1"/>
</dbReference>
<dbReference type="Proteomes" id="UP001233999">
    <property type="component" value="Unassembled WGS sequence"/>
</dbReference>
<evidence type="ECO:0000313" key="13">
    <source>
        <dbReference type="EMBL" id="KAJ9592534.1"/>
    </source>
</evidence>
<dbReference type="GO" id="GO:0005741">
    <property type="term" value="C:mitochondrial outer membrane"/>
    <property type="evidence" value="ECO:0007669"/>
    <property type="project" value="UniProtKB-SubCell"/>
</dbReference>
<evidence type="ECO:0000256" key="10">
    <source>
        <dbReference type="ARBA" id="ARBA00023128"/>
    </source>
</evidence>
<dbReference type="GO" id="GO:0006886">
    <property type="term" value="P:intracellular protein transport"/>
    <property type="evidence" value="ECO:0007669"/>
    <property type="project" value="InterPro"/>
</dbReference>
<comment type="similarity">
    <text evidence="2">Belongs to the Tom22 family.</text>
</comment>
<keyword evidence="4" id="KW-0813">Transport</keyword>
<reference evidence="13" key="1">
    <citation type="journal article" date="2023" name="IScience">
        <title>Live-bearing cockroach genome reveals convergent evolutionary mechanisms linked to viviparity in insects and beyond.</title>
        <authorList>
            <person name="Fouks B."/>
            <person name="Harrison M.C."/>
            <person name="Mikhailova A.A."/>
            <person name="Marchal E."/>
            <person name="English S."/>
            <person name="Carruthers M."/>
            <person name="Jennings E.C."/>
            <person name="Chiamaka E.L."/>
            <person name="Frigard R.A."/>
            <person name="Pippel M."/>
            <person name="Attardo G.M."/>
            <person name="Benoit J.B."/>
            <person name="Bornberg-Bauer E."/>
            <person name="Tobe S.S."/>
        </authorList>
    </citation>
    <scope>NUCLEOTIDE SEQUENCE</scope>
    <source>
        <strain evidence="13">Stay&amp;Tobe</strain>
    </source>
</reference>
<keyword evidence="9" id="KW-0811">Translocation</keyword>
<gene>
    <name evidence="13" type="ORF">L9F63_015807</name>
</gene>
<evidence type="ECO:0000313" key="14">
    <source>
        <dbReference type="Proteomes" id="UP001233999"/>
    </source>
</evidence>
<evidence type="ECO:0000256" key="4">
    <source>
        <dbReference type="ARBA" id="ARBA00022448"/>
    </source>
</evidence>
<keyword evidence="10" id="KW-0496">Mitochondrion</keyword>
<comment type="subcellular location">
    <subcellularLocation>
        <location evidence="1">Mitochondrion outer membrane</location>
        <topology evidence="1">Single-pass membrane protein</topology>
    </subcellularLocation>
</comment>
<evidence type="ECO:0000256" key="3">
    <source>
        <dbReference type="ARBA" id="ARBA00016229"/>
    </source>
</evidence>
<dbReference type="PANTHER" id="PTHR12504:SF0">
    <property type="entry name" value="MITOCHONDRIAL IMPORT RECEPTOR SUBUNIT TOM22 HOMOLOG"/>
    <property type="match status" value="1"/>
</dbReference>
<evidence type="ECO:0000256" key="8">
    <source>
        <dbReference type="ARBA" id="ARBA00022989"/>
    </source>
</evidence>
<name>A0AAD8A4X5_DIPPU</name>
<dbReference type="EMBL" id="JASPKZ010003833">
    <property type="protein sequence ID" value="KAJ9592534.1"/>
    <property type="molecule type" value="Genomic_DNA"/>
</dbReference>
<keyword evidence="12" id="KW-0675">Receptor</keyword>
<keyword evidence="8" id="KW-1133">Transmembrane helix</keyword>
<keyword evidence="5" id="KW-0812">Transmembrane</keyword>